<dbReference type="InterPro" id="IPR021835">
    <property type="entry name" value="DUF3427"/>
</dbReference>
<evidence type="ECO:0000259" key="3">
    <source>
        <dbReference type="PROSITE" id="PS51194"/>
    </source>
</evidence>
<feature type="domain" description="Helicase ATP-binding" evidence="2">
    <location>
        <begin position="236"/>
        <end position="389"/>
    </location>
</feature>
<organism evidence="4 5">
    <name type="scientific">Staphylococcus pseudintermedius</name>
    <dbReference type="NCBI Taxonomy" id="283734"/>
    <lineage>
        <taxon>Bacteria</taxon>
        <taxon>Bacillati</taxon>
        <taxon>Bacillota</taxon>
        <taxon>Bacilli</taxon>
        <taxon>Bacillales</taxon>
        <taxon>Staphylococcaceae</taxon>
        <taxon>Staphylococcus</taxon>
        <taxon>Staphylococcus intermedius group</taxon>
    </lineage>
</organism>
<dbReference type="InterPro" id="IPR014001">
    <property type="entry name" value="Helicase_ATP-bd"/>
</dbReference>
<dbReference type="PANTHER" id="PTHR47396:SF1">
    <property type="entry name" value="ATP-DEPENDENT HELICASE IRC3-RELATED"/>
    <property type="match status" value="1"/>
</dbReference>
<dbReference type="PANTHER" id="PTHR47396">
    <property type="entry name" value="TYPE I RESTRICTION ENZYME ECOKI R PROTEIN"/>
    <property type="match status" value="1"/>
</dbReference>
<dbReference type="Pfam" id="PF00271">
    <property type="entry name" value="Helicase_C"/>
    <property type="match status" value="1"/>
</dbReference>
<dbReference type="PROSITE" id="PS50035">
    <property type="entry name" value="PLD"/>
    <property type="match status" value="1"/>
</dbReference>
<dbReference type="InterPro" id="IPR050742">
    <property type="entry name" value="Helicase_Restrict-Modif_Enz"/>
</dbReference>
<feature type="domain" description="Helicase C-terminal" evidence="3">
    <location>
        <begin position="440"/>
        <end position="593"/>
    </location>
</feature>
<dbReference type="GO" id="GO:0005829">
    <property type="term" value="C:cytosol"/>
    <property type="evidence" value="ECO:0007669"/>
    <property type="project" value="TreeGrafter"/>
</dbReference>
<dbReference type="GO" id="GO:0005524">
    <property type="term" value="F:ATP binding"/>
    <property type="evidence" value="ECO:0007669"/>
    <property type="project" value="InterPro"/>
</dbReference>
<dbReference type="InterPro" id="IPR006935">
    <property type="entry name" value="Helicase/UvrB_N"/>
</dbReference>
<dbReference type="Pfam" id="PF13091">
    <property type="entry name" value="PLDc_2"/>
    <property type="match status" value="1"/>
</dbReference>
<dbReference type="GO" id="GO:0016787">
    <property type="term" value="F:hydrolase activity"/>
    <property type="evidence" value="ECO:0007669"/>
    <property type="project" value="InterPro"/>
</dbReference>
<comment type="caution">
    <text evidence="4">The sequence shown here is derived from an EMBL/GenBank/DDBJ whole genome shotgun (WGS) entry which is preliminary data.</text>
</comment>
<dbReference type="InterPro" id="IPR027417">
    <property type="entry name" value="P-loop_NTPase"/>
</dbReference>
<dbReference type="SUPFAM" id="SSF52540">
    <property type="entry name" value="P-loop containing nucleoside triphosphate hydrolases"/>
    <property type="match status" value="1"/>
</dbReference>
<name>A0A317YQD4_STAPS</name>
<dbReference type="SMART" id="SM00487">
    <property type="entry name" value="DEXDc"/>
    <property type="match status" value="1"/>
</dbReference>
<dbReference type="GO" id="GO:0006793">
    <property type="term" value="P:phosphorus metabolic process"/>
    <property type="evidence" value="ECO:0007669"/>
    <property type="project" value="UniProtKB-ARBA"/>
</dbReference>
<evidence type="ECO:0000313" key="5">
    <source>
        <dbReference type="Proteomes" id="UP000246800"/>
    </source>
</evidence>
<accession>A0A317YQD4</accession>
<dbReference type="PROSITE" id="PS51194">
    <property type="entry name" value="HELICASE_CTER"/>
    <property type="match status" value="1"/>
</dbReference>
<sequence length="954" mass="110658">MDHLLDDFKNSLHKGFIDRSIEKQGHFLPKLLINNAQENVLATIIDELYRCESFSISVAFVTESGLASLKTHLYELKLKGVRGRILTSNYLSFNSPKMYEELMKLENVDVRVTNVNGFHAKGYIFDHDYYTSMIVGSSNLTSHALKVNYEHNIMFSSHRNGDIVHKVKNQFEQLWEASEPLTASWIESYRKLYQPKTRQAIFEVEQSQIEKQRQLQSAQAIIPNMMQQEALRELEMIRQQGESRSLIISATGTGKTIMSALDVRQVQPEKFLFVVHNEGILRRAMEDYRRVLADEPADAFGLLTGNDKQTTAKYLFSTIQTISKPDIYEQFSREHFDYIVFDEAHRVAAASYRRVFNYFTPEFILGMTATPERNDTLNIFELFHYNIAYEIRLQAALENDILCPFHYFGVTDYEVDGIISDDTISLQKLASDARVQHIIERTEYYGYSGDQLKGLIFVSRKNEAHALAEKLSAFGYPSVALTGEDAQQRRAEVIAQLRLGELNYIITVDLFNEGIDIPEVNQVVMLRATTSSIIFVQQLGRGLRKSSNKEYVTVIDFIGNYKNNYLIPIALSGDPSYHKDNYRQFLTNPAVLNGVSTINFEEVAKKQIFESLTKATLNSVKILDDAYENVARRIGRQPLLMDFNDQNAIDPLIILEKYKNYHEFLEKRGYTTEVLEPDAFKNLTFLSREVAPGLKNTEHFILQRLIEGDARIAELLEYMHQIDSAVTVADIETTLKILDFSYFKNDIEKSYGPPVIHRQGDVIELAAHFQHQLKNERFQRYVEDIIRLGQYNNEMKFEGQNEFIRYQKYFRKDFVKIMNWDKDVSSTIYGYQVRHHMVPIFVTYHKQEDITTSTQYGDTFISQSEFKWYTRSNRSLKSSEVDDIVHHQARNIPLYLFVKKEDAEGKNFYYLGRVHVIEGTVEETTMKSGEPVVTMHFNLETPVRDDIYRYIVEH</sequence>
<protein>
    <submittedName>
        <fullName evidence="4">DUF3427 domain-containing protein</fullName>
    </submittedName>
</protein>
<feature type="domain" description="PLD phosphodiesterase" evidence="1">
    <location>
        <begin position="119"/>
        <end position="144"/>
    </location>
</feature>
<dbReference type="Pfam" id="PF04851">
    <property type="entry name" value="ResIII"/>
    <property type="match status" value="1"/>
</dbReference>
<dbReference type="InterPro" id="IPR058403">
    <property type="entry name" value="DUF8090"/>
</dbReference>
<dbReference type="PROSITE" id="PS51192">
    <property type="entry name" value="HELICASE_ATP_BIND_1"/>
    <property type="match status" value="1"/>
</dbReference>
<dbReference type="GO" id="GO:0003677">
    <property type="term" value="F:DNA binding"/>
    <property type="evidence" value="ECO:0007669"/>
    <property type="project" value="InterPro"/>
</dbReference>
<dbReference type="Proteomes" id="UP000246800">
    <property type="component" value="Unassembled WGS sequence"/>
</dbReference>
<dbReference type="Pfam" id="PF26350">
    <property type="entry name" value="DUF8090"/>
    <property type="match status" value="1"/>
</dbReference>
<gene>
    <name evidence="4" type="ORF">DD902_11210</name>
</gene>
<dbReference type="InterPro" id="IPR001736">
    <property type="entry name" value="PLipase_D/transphosphatidylase"/>
</dbReference>
<dbReference type="Gene3D" id="3.30.870.10">
    <property type="entry name" value="Endonuclease Chain A"/>
    <property type="match status" value="1"/>
</dbReference>
<dbReference type="CDD" id="cd18032">
    <property type="entry name" value="DEXHc_RE_I_III_res"/>
    <property type="match status" value="1"/>
</dbReference>
<dbReference type="EMBL" id="QEIT01000073">
    <property type="protein sequence ID" value="PWZ73306.1"/>
    <property type="molecule type" value="Genomic_DNA"/>
</dbReference>
<dbReference type="SUPFAM" id="SSF56024">
    <property type="entry name" value="Phospholipase D/nuclease"/>
    <property type="match status" value="1"/>
</dbReference>
<dbReference type="RefSeq" id="WP_110179324.1">
    <property type="nucleotide sequence ID" value="NZ_CP124856.1"/>
</dbReference>
<dbReference type="SMART" id="SM00490">
    <property type="entry name" value="HELICc"/>
    <property type="match status" value="1"/>
</dbReference>
<dbReference type="CDD" id="cd18799">
    <property type="entry name" value="SF2_C_EcoAI-like"/>
    <property type="match status" value="1"/>
</dbReference>
<dbReference type="InterPro" id="IPR025202">
    <property type="entry name" value="PLD-like_dom"/>
</dbReference>
<evidence type="ECO:0000259" key="2">
    <source>
        <dbReference type="PROSITE" id="PS51192"/>
    </source>
</evidence>
<reference evidence="4 5" key="1">
    <citation type="journal article" date="2018" name="Vet. Microbiol.">
        <title>Clonal diversity and geographic distribution of methicillin-resistant Staphylococcus pseudintermedius from Australian animals: Discovery of novel sequence types.</title>
        <authorList>
            <person name="Worthing K.A."/>
            <person name="Abraham S."/>
            <person name="Coombs G.W."/>
            <person name="Pang S."/>
            <person name="Saputra S."/>
            <person name="Jordan D."/>
            <person name="Trott D.J."/>
            <person name="Norris J.M."/>
        </authorList>
    </citation>
    <scope>NUCLEOTIDE SEQUENCE [LARGE SCALE GENOMIC DNA]</scope>
    <source>
        <strain evidence="4 5">ST525 1</strain>
    </source>
</reference>
<proteinExistence type="predicted"/>
<evidence type="ECO:0000259" key="1">
    <source>
        <dbReference type="PROSITE" id="PS50035"/>
    </source>
</evidence>
<dbReference type="AlphaFoldDB" id="A0A317YQD4"/>
<dbReference type="CDD" id="cd09204">
    <property type="entry name" value="PLDc_N_DEXD_b2"/>
    <property type="match status" value="1"/>
</dbReference>
<dbReference type="InterPro" id="IPR001650">
    <property type="entry name" value="Helicase_C-like"/>
</dbReference>
<dbReference type="Gene3D" id="3.40.50.300">
    <property type="entry name" value="P-loop containing nucleotide triphosphate hydrolases"/>
    <property type="match status" value="2"/>
</dbReference>
<dbReference type="Pfam" id="PF11907">
    <property type="entry name" value="DUF3427"/>
    <property type="match status" value="1"/>
</dbReference>
<evidence type="ECO:0000313" key="4">
    <source>
        <dbReference type="EMBL" id="PWZ73306.1"/>
    </source>
</evidence>